<dbReference type="GO" id="GO:0042742">
    <property type="term" value="P:defense response to bacterium"/>
    <property type="evidence" value="ECO:0007669"/>
    <property type="project" value="UniProtKB-KW"/>
</dbReference>
<dbReference type="Gene3D" id="3.10.350.10">
    <property type="entry name" value="LysM domain"/>
    <property type="match status" value="1"/>
</dbReference>
<evidence type="ECO:0000256" key="4">
    <source>
        <dbReference type="ARBA" id="ARBA00032108"/>
    </source>
</evidence>
<dbReference type="PROSITE" id="PS51782">
    <property type="entry name" value="LYSM"/>
    <property type="match status" value="1"/>
</dbReference>
<evidence type="ECO:0000256" key="1">
    <source>
        <dbReference type="ARBA" id="ARBA00022529"/>
    </source>
</evidence>
<dbReference type="InterPro" id="IPR002901">
    <property type="entry name" value="MGlyc_endo_b_GlcNAc-like_dom"/>
</dbReference>
<protein>
    <recommendedName>
        <fullName evidence="4">Peptidoglycan hydrolase</fullName>
    </recommendedName>
</protein>
<dbReference type="SMART" id="SM00257">
    <property type="entry name" value="LysM"/>
    <property type="match status" value="2"/>
</dbReference>
<keyword evidence="3" id="KW-0378">Hydrolase</keyword>
<dbReference type="InterPro" id="IPR018392">
    <property type="entry name" value="LysM"/>
</dbReference>
<dbReference type="Gene3D" id="1.10.530.10">
    <property type="match status" value="1"/>
</dbReference>
<dbReference type="HOGENOM" id="CLU_013771_1_1_10"/>
<dbReference type="GO" id="GO:0004040">
    <property type="term" value="F:amidase activity"/>
    <property type="evidence" value="ECO:0007669"/>
    <property type="project" value="InterPro"/>
</dbReference>
<feature type="domain" description="LysM" evidence="5">
    <location>
        <begin position="259"/>
        <end position="303"/>
    </location>
</feature>
<gene>
    <name evidence="6" type="ORF">HMPREF1991_00257</name>
</gene>
<sequence length="304" mass="35060">MKKISVLLVTIALVIPASAQLRWNSVYQTYISQYKDLAIEEMLKHRIPASITLAQGLLESGAGRSALVKNGNNHFGIKCHDWTGRKTYHDDDAKNECFRAYKSAKDSYEDHSQFLKRGRYKQLFLLAITDYRGWAKGLKACGYATDPGYATKLINVIELYKLYIYDTATSYDKFLTKHAGNYQPGSANMRLHPIYKYNDNYYLRARRGDTFKSLAEELELSEKSLARANERSKDDVLAEGDIIYLKKKRKHADKDFKNRPHVVKPGESMYDIAQKYGIRLKSLYKMNDLSDDYQIKIGDVLRVY</sequence>
<organism evidence="6 7">
    <name type="scientific">Hoylesella loescheii DSM 19665 = JCM 12249 = ATCC 15930</name>
    <dbReference type="NCBI Taxonomy" id="1122985"/>
    <lineage>
        <taxon>Bacteria</taxon>
        <taxon>Pseudomonadati</taxon>
        <taxon>Bacteroidota</taxon>
        <taxon>Bacteroidia</taxon>
        <taxon>Bacteroidales</taxon>
        <taxon>Prevotellaceae</taxon>
        <taxon>Hoylesella</taxon>
    </lineage>
</organism>
<dbReference type="SUPFAM" id="SSF54106">
    <property type="entry name" value="LysM domain"/>
    <property type="match status" value="1"/>
</dbReference>
<dbReference type="InterPro" id="IPR036779">
    <property type="entry name" value="LysM_dom_sf"/>
</dbReference>
<dbReference type="PANTHER" id="PTHR33308:SF9">
    <property type="entry name" value="PEPTIDOGLYCAN HYDROLASE FLGJ"/>
    <property type="match status" value="1"/>
</dbReference>
<keyword evidence="1" id="KW-0929">Antimicrobial</keyword>
<dbReference type="PATRIC" id="fig|1122985.7.peg.268"/>
<dbReference type="GO" id="GO:0031640">
    <property type="term" value="P:killing of cells of another organism"/>
    <property type="evidence" value="ECO:0007669"/>
    <property type="project" value="UniProtKB-KW"/>
</dbReference>
<dbReference type="Proteomes" id="UP000027442">
    <property type="component" value="Unassembled WGS sequence"/>
</dbReference>
<dbReference type="RefSeq" id="WP_018966407.1">
    <property type="nucleotide sequence ID" value="NZ_KB899210.1"/>
</dbReference>
<dbReference type="eggNOG" id="COG1705">
    <property type="taxonomic scope" value="Bacteria"/>
</dbReference>
<dbReference type="PANTHER" id="PTHR33308">
    <property type="entry name" value="PEPTIDOGLYCAN HYDROLASE FLGJ"/>
    <property type="match status" value="1"/>
</dbReference>
<evidence type="ECO:0000256" key="3">
    <source>
        <dbReference type="ARBA" id="ARBA00022801"/>
    </source>
</evidence>
<dbReference type="Pfam" id="PF01476">
    <property type="entry name" value="LysM"/>
    <property type="match status" value="2"/>
</dbReference>
<dbReference type="Pfam" id="PF01832">
    <property type="entry name" value="Glucosaminidase"/>
    <property type="match status" value="1"/>
</dbReference>
<dbReference type="SMART" id="SM00047">
    <property type="entry name" value="LYZ2"/>
    <property type="match status" value="1"/>
</dbReference>
<dbReference type="InterPro" id="IPR051056">
    <property type="entry name" value="Glycosyl_Hydrolase_73"/>
</dbReference>
<evidence type="ECO:0000259" key="5">
    <source>
        <dbReference type="PROSITE" id="PS51782"/>
    </source>
</evidence>
<comment type="caution">
    <text evidence="6">The sequence shown here is derived from an EMBL/GenBank/DDBJ whole genome shotgun (WGS) entry which is preliminary data.</text>
</comment>
<evidence type="ECO:0000313" key="7">
    <source>
        <dbReference type="Proteomes" id="UP000027442"/>
    </source>
</evidence>
<name>A0A069QLK2_HOYLO</name>
<proteinExistence type="predicted"/>
<dbReference type="eggNOG" id="COG1388">
    <property type="taxonomic scope" value="Bacteria"/>
</dbReference>
<evidence type="ECO:0000256" key="2">
    <source>
        <dbReference type="ARBA" id="ARBA00022638"/>
    </source>
</evidence>
<keyword evidence="7" id="KW-1185">Reference proteome</keyword>
<dbReference type="EMBL" id="JNGW01000013">
    <property type="protein sequence ID" value="KDR53650.1"/>
    <property type="molecule type" value="Genomic_DNA"/>
</dbReference>
<evidence type="ECO:0000313" key="6">
    <source>
        <dbReference type="EMBL" id="KDR53650.1"/>
    </source>
</evidence>
<accession>A0A069QLK2</accession>
<dbReference type="AlphaFoldDB" id="A0A069QLK2"/>
<keyword evidence="2" id="KW-0081">Bacteriolytic enzyme</keyword>
<reference evidence="6 7" key="1">
    <citation type="submission" date="2013-08" db="EMBL/GenBank/DDBJ databases">
        <authorList>
            <person name="Weinstock G."/>
            <person name="Sodergren E."/>
            <person name="Wylie T."/>
            <person name="Fulton L."/>
            <person name="Fulton R."/>
            <person name="Fronick C."/>
            <person name="O'Laughlin M."/>
            <person name="Godfrey J."/>
            <person name="Miner T."/>
            <person name="Herter B."/>
            <person name="Appelbaum E."/>
            <person name="Cordes M."/>
            <person name="Lek S."/>
            <person name="Wollam A."/>
            <person name="Pepin K.H."/>
            <person name="Palsikar V.B."/>
            <person name="Mitreva M."/>
            <person name="Wilson R.K."/>
        </authorList>
    </citation>
    <scope>NUCLEOTIDE SEQUENCE [LARGE SCALE GENOMIC DNA]</scope>
    <source>
        <strain evidence="6 7">ATCC 15930</strain>
    </source>
</reference>
<dbReference type="CDD" id="cd00118">
    <property type="entry name" value="LysM"/>
    <property type="match status" value="1"/>
</dbReference>